<evidence type="ECO:0000256" key="1">
    <source>
        <dbReference type="SAM" id="Phobius"/>
    </source>
</evidence>
<feature type="transmembrane region" description="Helical" evidence="1">
    <location>
        <begin position="73"/>
        <end position="92"/>
    </location>
</feature>
<evidence type="ECO:0000313" key="3">
    <source>
        <dbReference type="EMBL" id="SJZ88657.1"/>
    </source>
</evidence>
<dbReference type="PANTHER" id="PTHR42208">
    <property type="entry name" value="HEAVY METAL TRANSPORTER-RELATED"/>
    <property type="match status" value="1"/>
</dbReference>
<keyword evidence="1" id="KW-0812">Transmembrane</keyword>
<reference evidence="3 4" key="1">
    <citation type="submission" date="2017-02" db="EMBL/GenBank/DDBJ databases">
        <authorList>
            <person name="Peterson S.W."/>
        </authorList>
    </citation>
    <scope>NUCLEOTIDE SEQUENCE [LARGE SCALE GENOMIC DNA]</scope>
    <source>
        <strain evidence="3 4">DSM 22335</strain>
    </source>
</reference>
<organism evidence="3 4">
    <name type="scientific">Sediminibacterium ginsengisoli</name>
    <dbReference type="NCBI Taxonomy" id="413434"/>
    <lineage>
        <taxon>Bacteria</taxon>
        <taxon>Pseudomonadati</taxon>
        <taxon>Bacteroidota</taxon>
        <taxon>Chitinophagia</taxon>
        <taxon>Chitinophagales</taxon>
        <taxon>Chitinophagaceae</taxon>
        <taxon>Sediminibacterium</taxon>
    </lineage>
</organism>
<proteinExistence type="predicted"/>
<feature type="transmembrane region" description="Helical" evidence="1">
    <location>
        <begin position="120"/>
        <end position="140"/>
    </location>
</feature>
<name>A0A1T4PBC5_9BACT</name>
<sequence length="224" mass="24190">MSAFWLSAFILGIAGSLHCMGMCGPLVMAMPFKQAGKSSLPVYLLFKTIAYGCLGIFAGLFGRGFALLNWQQVLSVLAGICILIIGLLPGIMRRVPVSSVLQQQYAKWFLRMQQTRKRRYFAVAGFLNGLLPCGLVYAAFAGASVTTSALGGFTYMFLFGAGTIPALLAVIWLKKGVSYNVRKRISRLSVVVSVCIGVLLIIRGLDLGIPYLSPSASHNEISCH</sequence>
<feature type="domain" description="Urease accessory protein UreH-like transmembrane" evidence="2">
    <location>
        <begin position="8"/>
        <end position="199"/>
    </location>
</feature>
<keyword evidence="4" id="KW-1185">Reference proteome</keyword>
<protein>
    <recommendedName>
        <fullName evidence="2">Urease accessory protein UreH-like transmembrane domain-containing protein</fullName>
    </recommendedName>
</protein>
<dbReference type="OrthoDB" id="594443at2"/>
<dbReference type="Proteomes" id="UP000190888">
    <property type="component" value="Unassembled WGS sequence"/>
</dbReference>
<gene>
    <name evidence="3" type="ORF">SAMN04488132_105247</name>
</gene>
<accession>A0A1T4PBC5</accession>
<dbReference type="InterPro" id="IPR039447">
    <property type="entry name" value="UreH-like_TM_dom"/>
</dbReference>
<feature type="transmembrane region" description="Helical" evidence="1">
    <location>
        <begin position="152"/>
        <end position="173"/>
    </location>
</feature>
<evidence type="ECO:0000259" key="2">
    <source>
        <dbReference type="Pfam" id="PF13386"/>
    </source>
</evidence>
<evidence type="ECO:0000313" key="4">
    <source>
        <dbReference type="Proteomes" id="UP000190888"/>
    </source>
</evidence>
<dbReference type="AlphaFoldDB" id="A0A1T4PBC5"/>
<dbReference type="EMBL" id="FUWH01000005">
    <property type="protein sequence ID" value="SJZ88657.1"/>
    <property type="molecule type" value="Genomic_DNA"/>
</dbReference>
<dbReference type="RefSeq" id="WP_078831564.1">
    <property type="nucleotide sequence ID" value="NZ_FUWH01000005.1"/>
</dbReference>
<dbReference type="Pfam" id="PF13386">
    <property type="entry name" value="DsbD_2"/>
    <property type="match status" value="1"/>
</dbReference>
<keyword evidence="1" id="KW-1133">Transmembrane helix</keyword>
<feature type="transmembrane region" description="Helical" evidence="1">
    <location>
        <begin position="6"/>
        <end position="28"/>
    </location>
</feature>
<feature type="transmembrane region" description="Helical" evidence="1">
    <location>
        <begin position="185"/>
        <end position="205"/>
    </location>
</feature>
<dbReference type="PANTHER" id="PTHR42208:SF1">
    <property type="entry name" value="HEAVY METAL TRANSPORTER"/>
    <property type="match status" value="1"/>
</dbReference>
<keyword evidence="1" id="KW-0472">Membrane</keyword>
<feature type="transmembrane region" description="Helical" evidence="1">
    <location>
        <begin position="40"/>
        <end position="61"/>
    </location>
</feature>
<dbReference type="STRING" id="413434.SAMN04488132_105247"/>